<dbReference type="AlphaFoldDB" id="X0V324"/>
<organism evidence="2">
    <name type="scientific">marine sediment metagenome</name>
    <dbReference type="NCBI Taxonomy" id="412755"/>
    <lineage>
        <taxon>unclassified sequences</taxon>
        <taxon>metagenomes</taxon>
        <taxon>ecological metagenomes</taxon>
    </lineage>
</organism>
<dbReference type="Gene3D" id="1.25.10.10">
    <property type="entry name" value="Leucine-rich Repeat Variant"/>
    <property type="match status" value="1"/>
</dbReference>
<evidence type="ECO:0000313" key="2">
    <source>
        <dbReference type="EMBL" id="GAG12514.1"/>
    </source>
</evidence>
<protein>
    <recommendedName>
        <fullName evidence="3">HEAT repeat domain-containing protein</fullName>
    </recommendedName>
</protein>
<dbReference type="InterPro" id="IPR016024">
    <property type="entry name" value="ARM-type_fold"/>
</dbReference>
<reference evidence="2" key="1">
    <citation type="journal article" date="2014" name="Front. Microbiol.">
        <title>High frequency of phylogenetically diverse reductive dehalogenase-homologous genes in deep subseafloor sedimentary metagenomes.</title>
        <authorList>
            <person name="Kawai M."/>
            <person name="Futagami T."/>
            <person name="Toyoda A."/>
            <person name="Takaki Y."/>
            <person name="Nishi S."/>
            <person name="Hori S."/>
            <person name="Arai W."/>
            <person name="Tsubouchi T."/>
            <person name="Morono Y."/>
            <person name="Uchiyama I."/>
            <person name="Ito T."/>
            <person name="Fujiyama A."/>
            <person name="Inagaki F."/>
            <person name="Takami H."/>
        </authorList>
    </citation>
    <scope>NUCLEOTIDE SEQUENCE</scope>
    <source>
        <strain evidence="2">Expedition CK06-06</strain>
    </source>
</reference>
<feature type="non-terminal residue" evidence="2">
    <location>
        <position position="1"/>
    </location>
</feature>
<dbReference type="SMART" id="SM00567">
    <property type="entry name" value="EZ_HEAT"/>
    <property type="match status" value="3"/>
</dbReference>
<dbReference type="Pfam" id="PF02985">
    <property type="entry name" value="HEAT"/>
    <property type="match status" value="1"/>
</dbReference>
<dbReference type="InterPro" id="IPR011989">
    <property type="entry name" value="ARM-like"/>
</dbReference>
<sequence length="121" mass="13011">ALSDPSWEVVDAAVEALGEVGVRAIGRLQNVLRDPAQSLTVRYQVARAVAGMGHPAITALVAALSEPNPEVRKWSAVALGEIGFPDAAVIEALESLERTSEGDLNWVVQEQLRRLRRITSS</sequence>
<name>X0V324_9ZZZZ</name>
<proteinExistence type="predicted"/>
<dbReference type="InterPro" id="IPR004155">
    <property type="entry name" value="PBS_lyase_HEAT"/>
</dbReference>
<gene>
    <name evidence="2" type="ORF">S01H1_41291</name>
</gene>
<accession>X0V324</accession>
<dbReference type="Pfam" id="PF13646">
    <property type="entry name" value="HEAT_2"/>
    <property type="match status" value="1"/>
</dbReference>
<dbReference type="SUPFAM" id="SSF48371">
    <property type="entry name" value="ARM repeat"/>
    <property type="match status" value="1"/>
</dbReference>
<keyword evidence="1" id="KW-0677">Repeat</keyword>
<evidence type="ECO:0008006" key="3">
    <source>
        <dbReference type="Google" id="ProtNLM"/>
    </source>
</evidence>
<dbReference type="InterPro" id="IPR000357">
    <property type="entry name" value="HEAT"/>
</dbReference>
<dbReference type="EMBL" id="BARS01026182">
    <property type="protein sequence ID" value="GAG12514.1"/>
    <property type="molecule type" value="Genomic_DNA"/>
</dbReference>
<evidence type="ECO:0000256" key="1">
    <source>
        <dbReference type="ARBA" id="ARBA00022737"/>
    </source>
</evidence>
<comment type="caution">
    <text evidence="2">The sequence shown here is derived from an EMBL/GenBank/DDBJ whole genome shotgun (WGS) entry which is preliminary data.</text>
</comment>